<evidence type="ECO:0000256" key="1">
    <source>
        <dbReference type="ARBA" id="ARBA00023015"/>
    </source>
</evidence>
<dbReference type="PANTHER" id="PTHR43280">
    <property type="entry name" value="ARAC-FAMILY TRANSCRIPTIONAL REGULATOR"/>
    <property type="match status" value="1"/>
</dbReference>
<evidence type="ECO:0000256" key="3">
    <source>
        <dbReference type="ARBA" id="ARBA00023163"/>
    </source>
</evidence>
<name>A0A833H0U8_9LEPT</name>
<dbReference type="Pfam" id="PF02311">
    <property type="entry name" value="AraC_binding"/>
    <property type="match status" value="1"/>
</dbReference>
<dbReference type="Gene3D" id="1.10.10.60">
    <property type="entry name" value="Homeodomain-like"/>
    <property type="match status" value="1"/>
</dbReference>
<gene>
    <name evidence="5" type="ORF">F9K24_12795</name>
</gene>
<evidence type="ECO:0000259" key="4">
    <source>
        <dbReference type="PROSITE" id="PS01124"/>
    </source>
</evidence>
<reference evidence="5 6" key="1">
    <citation type="submission" date="2019-10" db="EMBL/GenBank/DDBJ databases">
        <title>Extracellular Electron Transfer in a Candidatus Methanoperedens spp. Enrichment Culture.</title>
        <authorList>
            <person name="Berger S."/>
            <person name="Rangel Shaw D."/>
            <person name="Berben T."/>
            <person name="In 'T Zandt M."/>
            <person name="Frank J."/>
            <person name="Reimann J."/>
            <person name="Jetten M.S.M."/>
            <person name="Welte C.U."/>
        </authorList>
    </citation>
    <scope>NUCLEOTIDE SEQUENCE [LARGE SCALE GENOMIC DNA]</scope>
    <source>
        <strain evidence="5">SB12</strain>
    </source>
</reference>
<accession>A0A833H0U8</accession>
<dbReference type="Proteomes" id="UP000460298">
    <property type="component" value="Unassembled WGS sequence"/>
</dbReference>
<feature type="domain" description="HTH araC/xylS-type" evidence="4">
    <location>
        <begin position="187"/>
        <end position="285"/>
    </location>
</feature>
<comment type="caution">
    <text evidence="5">The sequence shown here is derived from an EMBL/GenBank/DDBJ whole genome shotgun (WGS) entry which is preliminary data.</text>
</comment>
<dbReference type="SMART" id="SM00342">
    <property type="entry name" value="HTH_ARAC"/>
    <property type="match status" value="1"/>
</dbReference>
<keyword evidence="3" id="KW-0804">Transcription</keyword>
<dbReference type="AlphaFoldDB" id="A0A833H0U8"/>
<dbReference type="GO" id="GO:0003700">
    <property type="term" value="F:DNA-binding transcription factor activity"/>
    <property type="evidence" value="ECO:0007669"/>
    <property type="project" value="InterPro"/>
</dbReference>
<sequence length="292" mass="34481">MSEKQLFPPLRIDQIIEGITTDSPIQDFHIDRFESFRQVIRHATFPHRHDFYNIILFTAGSGRHRIDFHDYEIRAGVTFFLTPGQIHSWELSDDVQGYNILFSRNFIERNCAYPPLLELPYFHSLDEEPLLQYHADRIERPMHLIYEEFRRGREADANILRVLTKFLLLEAARAFPKTEAERSDLFRQFERLVDEHFLRLRAPSDYAGLLAITSNYLNVLCKRRTGKTAGSLIRERLVLEACRLLVHSDEKIAYIADQLGFEEASYFSRFFRKEMGRSPEAFRTENKSQMNK</sequence>
<dbReference type="SUPFAM" id="SSF51215">
    <property type="entry name" value="Regulatory protein AraC"/>
    <property type="match status" value="1"/>
</dbReference>
<dbReference type="EMBL" id="WBUI01000012">
    <property type="protein sequence ID" value="KAB2931803.1"/>
    <property type="molecule type" value="Genomic_DNA"/>
</dbReference>
<protein>
    <submittedName>
        <fullName evidence="5">Helix-turn-helix domain-containing protein</fullName>
    </submittedName>
</protein>
<proteinExistence type="predicted"/>
<dbReference type="PRINTS" id="PR00032">
    <property type="entry name" value="HTHARAC"/>
</dbReference>
<keyword evidence="2" id="KW-0238">DNA-binding</keyword>
<dbReference type="PANTHER" id="PTHR43280:SF32">
    <property type="entry name" value="TRANSCRIPTIONAL REGULATORY PROTEIN"/>
    <property type="match status" value="1"/>
</dbReference>
<evidence type="ECO:0000313" key="5">
    <source>
        <dbReference type="EMBL" id="KAB2931803.1"/>
    </source>
</evidence>
<dbReference type="GO" id="GO:0043565">
    <property type="term" value="F:sequence-specific DNA binding"/>
    <property type="evidence" value="ECO:0007669"/>
    <property type="project" value="InterPro"/>
</dbReference>
<evidence type="ECO:0000313" key="6">
    <source>
        <dbReference type="Proteomes" id="UP000460298"/>
    </source>
</evidence>
<dbReference type="InterPro" id="IPR014710">
    <property type="entry name" value="RmlC-like_jellyroll"/>
</dbReference>
<dbReference type="InterPro" id="IPR020449">
    <property type="entry name" value="Tscrpt_reg_AraC-type_HTH"/>
</dbReference>
<keyword evidence="1" id="KW-0805">Transcription regulation</keyword>
<dbReference type="PROSITE" id="PS01124">
    <property type="entry name" value="HTH_ARAC_FAMILY_2"/>
    <property type="match status" value="1"/>
</dbReference>
<dbReference type="InterPro" id="IPR037923">
    <property type="entry name" value="HTH-like"/>
</dbReference>
<dbReference type="Pfam" id="PF12833">
    <property type="entry name" value="HTH_18"/>
    <property type="match status" value="1"/>
</dbReference>
<dbReference type="SUPFAM" id="SSF46689">
    <property type="entry name" value="Homeodomain-like"/>
    <property type="match status" value="1"/>
</dbReference>
<dbReference type="InterPro" id="IPR018060">
    <property type="entry name" value="HTH_AraC"/>
</dbReference>
<dbReference type="Gene3D" id="2.60.120.10">
    <property type="entry name" value="Jelly Rolls"/>
    <property type="match status" value="1"/>
</dbReference>
<evidence type="ECO:0000256" key="2">
    <source>
        <dbReference type="ARBA" id="ARBA00023125"/>
    </source>
</evidence>
<dbReference type="InterPro" id="IPR009057">
    <property type="entry name" value="Homeodomain-like_sf"/>
</dbReference>
<organism evidence="5 6">
    <name type="scientific">Leptonema illini</name>
    <dbReference type="NCBI Taxonomy" id="183"/>
    <lineage>
        <taxon>Bacteria</taxon>
        <taxon>Pseudomonadati</taxon>
        <taxon>Spirochaetota</taxon>
        <taxon>Spirochaetia</taxon>
        <taxon>Leptospirales</taxon>
        <taxon>Leptospiraceae</taxon>
        <taxon>Leptonema</taxon>
    </lineage>
</organism>
<dbReference type="InterPro" id="IPR003313">
    <property type="entry name" value="AraC-bd"/>
</dbReference>